<reference evidence="7" key="1">
    <citation type="submission" date="2011-04" db="EMBL/GenBank/DDBJ databases">
        <title>Evolution of plant cell wall degrading machinery underlies the functional diversity of forest fungi.</title>
        <authorList>
            <consortium name="US DOE Joint Genome Institute (JGI-PGF)"/>
            <person name="Eastwood D.C."/>
            <person name="Floudas D."/>
            <person name="Binder M."/>
            <person name="Majcherczyk A."/>
            <person name="Schneider P."/>
            <person name="Aerts A."/>
            <person name="Asiegbu F.O."/>
            <person name="Baker S.E."/>
            <person name="Barry K."/>
            <person name="Bendiksby M."/>
            <person name="Blumentritt M."/>
            <person name="Coutinho P.M."/>
            <person name="Cullen D."/>
            <person name="Cullen D."/>
            <person name="Gathman A."/>
            <person name="Goodell B."/>
            <person name="Henrissat B."/>
            <person name="Ihrmark K."/>
            <person name="Kauserud H."/>
            <person name="Kohler A."/>
            <person name="LaButti K."/>
            <person name="Lapidus A."/>
            <person name="Lavin J.L."/>
            <person name="Lee Y.-H."/>
            <person name="Lindquist E."/>
            <person name="Lilly W."/>
            <person name="Lucas S."/>
            <person name="Morin E."/>
            <person name="Murat C."/>
            <person name="Oguiza J.A."/>
            <person name="Park J."/>
            <person name="Pisabarro A.G."/>
            <person name="Riley R."/>
            <person name="Rosling A."/>
            <person name="Salamov A."/>
            <person name="Schmidt O."/>
            <person name="Schmutz J."/>
            <person name="Skrede I."/>
            <person name="Stenlid J."/>
            <person name="Wiebenga A."/>
            <person name="Xie X."/>
            <person name="Kues U."/>
            <person name="Hibbett D.S."/>
            <person name="Hoffmeister D."/>
            <person name="Hogberg N."/>
            <person name="Martin F."/>
            <person name="Grigoriev I.V."/>
            <person name="Watkinson S.C."/>
        </authorList>
    </citation>
    <scope>NUCLEOTIDE SEQUENCE</scope>
    <source>
        <strain evidence="7">S7.9</strain>
    </source>
</reference>
<keyword evidence="3" id="KW-0809">Transit peptide</keyword>
<evidence type="ECO:0000313" key="7">
    <source>
        <dbReference type="EMBL" id="EGO23998.1"/>
    </source>
</evidence>
<organism>
    <name type="scientific">Serpula lacrymans var. lacrymans (strain S7.9)</name>
    <name type="common">Dry rot fungus</name>
    <dbReference type="NCBI Taxonomy" id="578457"/>
    <lineage>
        <taxon>Eukaryota</taxon>
        <taxon>Fungi</taxon>
        <taxon>Dikarya</taxon>
        <taxon>Basidiomycota</taxon>
        <taxon>Agaricomycotina</taxon>
        <taxon>Agaricomycetes</taxon>
        <taxon>Agaricomycetidae</taxon>
        <taxon>Boletales</taxon>
        <taxon>Coniophorineae</taxon>
        <taxon>Serpulaceae</taxon>
        <taxon>Serpula</taxon>
    </lineage>
</organism>
<dbReference type="RefSeq" id="XP_007319760.1">
    <property type="nucleotide sequence ID" value="XM_007319698.1"/>
</dbReference>
<evidence type="ECO:0000256" key="3">
    <source>
        <dbReference type="ARBA" id="ARBA00022946"/>
    </source>
</evidence>
<dbReference type="Gene3D" id="1.10.600.10">
    <property type="entry name" value="Farnesyl Diphosphate Synthase"/>
    <property type="match status" value="1"/>
</dbReference>
<dbReference type="InterPro" id="IPR002060">
    <property type="entry name" value="Squ/phyt_synthse"/>
</dbReference>
<dbReference type="HOGENOM" id="CLU_037269_6_2_1"/>
<keyword evidence="4" id="KW-0496">Mitochondrion</keyword>
<evidence type="ECO:0000256" key="5">
    <source>
        <dbReference type="ARBA" id="ARBA00023136"/>
    </source>
</evidence>
<evidence type="ECO:0000256" key="1">
    <source>
        <dbReference type="ARBA" id="ARBA00004273"/>
    </source>
</evidence>
<evidence type="ECO:0000256" key="2">
    <source>
        <dbReference type="ARBA" id="ARBA00022792"/>
    </source>
</evidence>
<protein>
    <submittedName>
        <fullName evidence="7">Uncharacterized protein</fullName>
    </submittedName>
</protein>
<dbReference type="OrthoDB" id="270318at2759"/>
<keyword evidence="5" id="KW-0472">Membrane</keyword>
<dbReference type="PANTHER" id="PTHR21181:SF13">
    <property type="entry name" value="NADH DEHYDROGENASE (UBIQUINONE) COMPLEX I, ASSEMBLY FACTOR 6"/>
    <property type="match status" value="1"/>
</dbReference>
<keyword evidence="2" id="KW-0999">Mitochondrion inner membrane</keyword>
<gene>
    <name evidence="7" type="ORF">SERLADRAFT_470597</name>
</gene>
<dbReference type="GeneID" id="18819782"/>
<dbReference type="SUPFAM" id="SSF48576">
    <property type="entry name" value="Terpenoid synthases"/>
    <property type="match status" value="1"/>
</dbReference>
<sequence length="321" mass="36362">MLTGRVPSWMARFKSTRHSPRCHSMSSRSLATSAAGTADSFAYCREYVQKHDYEGFLTSQFYPRHVQGGYFALKAFYVELAMVPESVSNTVIGQMRMQFWRDAVKGISDGRPPQHPIAMALYETSQSVHLPAYHLKRIIDARDSELQMPTHLTTDSLTALAESTSSTLLYLLLSLMSLPSSTLSHAASHLGVAQTFSTLLRAFPFHTSKNRMIIPAEITAKHGVNQEEILRKRESTKDLEDAVFEFATIANDHLITARDMFKETGGRVPQVAMPIFSAGIPVASFLRRLETVNFNVLHPSLQVRDWKLPWQVWRSYYKRTF</sequence>
<dbReference type="Proteomes" id="UP000008064">
    <property type="component" value="Unassembled WGS sequence"/>
</dbReference>
<dbReference type="KEGG" id="sla:SERLADRAFT_470597"/>
<comment type="subcellular location">
    <subcellularLocation>
        <location evidence="1">Mitochondrion inner membrane</location>
    </subcellularLocation>
</comment>
<dbReference type="Pfam" id="PF00494">
    <property type="entry name" value="SQS_PSY"/>
    <property type="match status" value="1"/>
</dbReference>
<proteinExistence type="inferred from homology"/>
<dbReference type="PANTHER" id="PTHR21181">
    <property type="match status" value="1"/>
</dbReference>
<comment type="similarity">
    <text evidence="6">Belongs to the NDUFAF6 family.</text>
</comment>
<evidence type="ECO:0000256" key="6">
    <source>
        <dbReference type="ARBA" id="ARBA00038273"/>
    </source>
</evidence>
<dbReference type="GO" id="GO:0032981">
    <property type="term" value="P:mitochondrial respiratory chain complex I assembly"/>
    <property type="evidence" value="ECO:0007669"/>
    <property type="project" value="TreeGrafter"/>
</dbReference>
<accession>F8NZH8</accession>
<dbReference type="GO" id="GO:0005743">
    <property type="term" value="C:mitochondrial inner membrane"/>
    <property type="evidence" value="ECO:0007669"/>
    <property type="project" value="UniProtKB-SubCell"/>
</dbReference>
<dbReference type="AlphaFoldDB" id="F8NZH8"/>
<dbReference type="EMBL" id="GL945435">
    <property type="protein sequence ID" value="EGO23998.1"/>
    <property type="molecule type" value="Genomic_DNA"/>
</dbReference>
<evidence type="ECO:0000256" key="4">
    <source>
        <dbReference type="ARBA" id="ARBA00023128"/>
    </source>
</evidence>
<dbReference type="InterPro" id="IPR008949">
    <property type="entry name" value="Isoprenoid_synthase_dom_sf"/>
</dbReference>
<name>F8NZH8_SERL9</name>